<keyword evidence="1" id="KW-0732">Signal</keyword>
<accession>A0ABT9JTA7</accession>
<proteinExistence type="predicted"/>
<feature type="chain" id="PRO_5047139039" evidence="1">
    <location>
        <begin position="24"/>
        <end position="172"/>
    </location>
</feature>
<protein>
    <submittedName>
        <fullName evidence="3">FxDxF family PEP-CTERM protein</fullName>
    </submittedName>
</protein>
<dbReference type="Proteomes" id="UP001225906">
    <property type="component" value="Unassembled WGS sequence"/>
</dbReference>
<evidence type="ECO:0000256" key="1">
    <source>
        <dbReference type="SAM" id="SignalP"/>
    </source>
</evidence>
<gene>
    <name evidence="3" type="ORF">Q9291_08025</name>
</gene>
<feature type="signal peptide" evidence="1">
    <location>
        <begin position="1"/>
        <end position="23"/>
    </location>
</feature>
<organism evidence="3 4">
    <name type="scientific">Methylophilus aquaticus</name>
    <dbReference type="NCBI Taxonomy" id="1971610"/>
    <lineage>
        <taxon>Bacteria</taxon>
        <taxon>Pseudomonadati</taxon>
        <taxon>Pseudomonadota</taxon>
        <taxon>Betaproteobacteria</taxon>
        <taxon>Nitrosomonadales</taxon>
        <taxon>Methylophilaceae</taxon>
        <taxon>Methylophilus</taxon>
    </lineage>
</organism>
<dbReference type="EMBL" id="JAVCAP010000014">
    <property type="protein sequence ID" value="MDP8567795.1"/>
    <property type="molecule type" value="Genomic_DNA"/>
</dbReference>
<dbReference type="InterPro" id="IPR013424">
    <property type="entry name" value="Ice-binding_C"/>
</dbReference>
<keyword evidence="4" id="KW-1185">Reference proteome</keyword>
<dbReference type="NCBIfam" id="TIGR02595">
    <property type="entry name" value="PEP_CTERM"/>
    <property type="match status" value="1"/>
</dbReference>
<sequence>MKAFAKRILAVSLLSVFAMNAEAATVSLGYGNTDLVANPSGGRFTDLYNFVLTGLSSIDYTVTVFNENLSVYTAPTFTTISIFKFQDGAAGFNYGLFDAANNKILDPSALSTGTYTLKVSGITTGVYGGKYSLDASVVSLPVPEPETSLMLLLGLVSIGTLVYRKNNVVNKI</sequence>
<dbReference type="NCBIfam" id="NF038126">
    <property type="entry name" value="PEP_CTERM_FxDxF"/>
    <property type="match status" value="1"/>
</dbReference>
<evidence type="ECO:0000313" key="3">
    <source>
        <dbReference type="EMBL" id="MDP8567795.1"/>
    </source>
</evidence>
<name>A0ABT9JTA7_9PROT</name>
<evidence type="ECO:0000313" key="4">
    <source>
        <dbReference type="Proteomes" id="UP001225906"/>
    </source>
</evidence>
<feature type="domain" description="Ice-binding protein C-terminal" evidence="2">
    <location>
        <begin position="141"/>
        <end position="164"/>
    </location>
</feature>
<evidence type="ECO:0000259" key="2">
    <source>
        <dbReference type="Pfam" id="PF07589"/>
    </source>
</evidence>
<dbReference type="Pfam" id="PF07589">
    <property type="entry name" value="PEP-CTERM"/>
    <property type="match status" value="1"/>
</dbReference>
<dbReference type="RefSeq" id="WP_306389506.1">
    <property type="nucleotide sequence ID" value="NZ_JAVCAP010000014.1"/>
</dbReference>
<reference evidence="4" key="1">
    <citation type="journal article" date="2019" name="Int. J. Syst. Evol. Microbiol.">
        <title>The Global Catalogue of Microorganisms (GCM) 10K type strain sequencing project: providing services to taxonomists for standard genome sequencing and annotation.</title>
        <authorList>
            <consortium name="The Broad Institute Genomics Platform"/>
            <consortium name="The Broad Institute Genome Sequencing Center for Infectious Disease"/>
            <person name="Wu L."/>
            <person name="Ma J."/>
        </authorList>
    </citation>
    <scope>NUCLEOTIDE SEQUENCE [LARGE SCALE GENOMIC DNA]</scope>
    <source>
        <strain evidence="4">VKM B-3159</strain>
    </source>
</reference>
<comment type="caution">
    <text evidence="3">The sequence shown here is derived from an EMBL/GenBank/DDBJ whole genome shotgun (WGS) entry which is preliminary data.</text>
</comment>